<feature type="binding site" evidence="10">
    <location>
        <position position="24"/>
    </location>
    <ligand>
        <name>substrate</name>
    </ligand>
</feature>
<evidence type="ECO:0000256" key="2">
    <source>
        <dbReference type="ARBA" id="ARBA00010838"/>
    </source>
</evidence>
<dbReference type="PRINTS" id="PR00131">
    <property type="entry name" value="GLHYDRLASE1"/>
</dbReference>
<dbReference type="PANTHER" id="PTHR10353">
    <property type="entry name" value="GLYCOSYL HYDROLASE"/>
    <property type="match status" value="1"/>
</dbReference>
<reference evidence="13" key="1">
    <citation type="submission" date="2016-10" db="EMBL/GenBank/DDBJ databases">
        <authorList>
            <person name="Varghese N."/>
            <person name="Submissions S."/>
        </authorList>
    </citation>
    <scope>NUCLEOTIDE SEQUENCE [LARGE SCALE GENOMIC DNA]</scope>
    <source>
        <strain evidence="13">DSM 45460</strain>
    </source>
</reference>
<keyword evidence="6" id="KW-0119">Carbohydrate metabolism</keyword>
<feature type="active site" description="Nucleophile" evidence="9">
    <location>
        <position position="369"/>
    </location>
</feature>
<feature type="binding site" evidence="10">
    <location>
        <position position="416"/>
    </location>
    <ligand>
        <name>substrate</name>
    </ligand>
</feature>
<feature type="active site" description="Proton donor" evidence="9">
    <location>
        <position position="170"/>
    </location>
</feature>
<comment type="similarity">
    <text evidence="2 11">Belongs to the glycosyl hydrolase 1 family.</text>
</comment>
<keyword evidence="13" id="KW-1185">Reference proteome</keyword>
<dbReference type="EC" id="3.2.1.21" evidence="3 11"/>
<name>A0A1G8XYA4_ACTMZ</name>
<dbReference type="GO" id="GO:0005829">
    <property type="term" value="C:cytosol"/>
    <property type="evidence" value="ECO:0007669"/>
    <property type="project" value="TreeGrafter"/>
</dbReference>
<evidence type="ECO:0000313" key="12">
    <source>
        <dbReference type="EMBL" id="SDJ94865.1"/>
    </source>
</evidence>
<dbReference type="GO" id="GO:0030245">
    <property type="term" value="P:cellulose catabolic process"/>
    <property type="evidence" value="ECO:0007669"/>
    <property type="project" value="UniProtKB-KW"/>
</dbReference>
<evidence type="ECO:0000256" key="1">
    <source>
        <dbReference type="ARBA" id="ARBA00000448"/>
    </source>
</evidence>
<comment type="catalytic activity">
    <reaction evidence="1 11">
        <text>Hydrolysis of terminal, non-reducing beta-D-glucosyl residues with release of beta-D-glucose.</text>
        <dbReference type="EC" id="3.2.1.21"/>
    </reaction>
</comment>
<feature type="binding site" evidence="10">
    <location>
        <position position="301"/>
    </location>
    <ligand>
        <name>substrate</name>
    </ligand>
</feature>
<dbReference type="SUPFAM" id="SSF51445">
    <property type="entry name" value="(Trans)glycosidases"/>
    <property type="match status" value="1"/>
</dbReference>
<evidence type="ECO:0000256" key="9">
    <source>
        <dbReference type="PIRSR" id="PIRSR617736-1"/>
    </source>
</evidence>
<sequence>MTGESTFPTFPDGFRWGVATSAYQIEGAVEADGRGASIWDTFSHRAGAVDNGDTGDVACDHYHRYGEDIALMRELGVDSYRFSVAWPRIQPQGSGRPSSAGLDFYSRLVDELLAAGIEPCLTLYHWDLPQRLEEAGGWRERDTAGRFADYAAIVHRELGDRVRLWTTLNEPFCSAFLGYAEGRHAPGAREGHEALAAAHHLLLGHGAATAAMRAQRYGHESFGITLNLNPVTPVSDSPEDVAAARRYECYQNLVFSDPVLAGSYPDVESTVWGEISDFSFRRGGDLELIGAELDFLGVNNYFPGYVRAAPFESVDPKLRTADDIGVELDPPESLRRTTMNWPVEAAGLSRLLLWLDERYPELPPIYITENGTSGFDAPDGEGEVHDGHRIEYLDTHLRELRGAMRAGVVVHGYYCWSLLDNFEWAEGYKQRFGLVYVDFESQRRVRKDSFDWYRRTVAHSREPDGSLTG</sequence>
<evidence type="ECO:0000256" key="7">
    <source>
        <dbReference type="ARBA" id="ARBA00023295"/>
    </source>
</evidence>
<evidence type="ECO:0000256" key="5">
    <source>
        <dbReference type="ARBA" id="ARBA00023001"/>
    </source>
</evidence>
<dbReference type="InterPro" id="IPR017853">
    <property type="entry name" value="GH"/>
</dbReference>
<evidence type="ECO:0000313" key="13">
    <source>
        <dbReference type="Proteomes" id="UP000199213"/>
    </source>
</evidence>
<keyword evidence="7 11" id="KW-0326">Glycosidase</keyword>
<keyword evidence="8" id="KW-0624">Polysaccharide degradation</keyword>
<evidence type="ECO:0000256" key="8">
    <source>
        <dbReference type="ARBA" id="ARBA00023326"/>
    </source>
</evidence>
<keyword evidence="5" id="KW-0136">Cellulose degradation</keyword>
<dbReference type="NCBIfam" id="TIGR03356">
    <property type="entry name" value="BGL"/>
    <property type="match status" value="1"/>
</dbReference>
<dbReference type="OrthoDB" id="9765195at2"/>
<feature type="binding site" evidence="10">
    <location>
        <position position="169"/>
    </location>
    <ligand>
        <name>substrate</name>
    </ligand>
</feature>
<dbReference type="AlphaFoldDB" id="A0A1G8XYA4"/>
<feature type="binding site" evidence="10">
    <location>
        <position position="125"/>
    </location>
    <ligand>
        <name>substrate</name>
    </ligand>
</feature>
<dbReference type="Proteomes" id="UP000199213">
    <property type="component" value="Unassembled WGS sequence"/>
</dbReference>
<dbReference type="EMBL" id="FNFM01000003">
    <property type="protein sequence ID" value="SDJ94865.1"/>
    <property type="molecule type" value="Genomic_DNA"/>
</dbReference>
<keyword evidence="4 11" id="KW-0378">Hydrolase</keyword>
<evidence type="ECO:0000256" key="11">
    <source>
        <dbReference type="RuleBase" id="RU361175"/>
    </source>
</evidence>
<dbReference type="PROSITE" id="PS00653">
    <property type="entry name" value="GLYCOSYL_HYDROL_F1_2"/>
    <property type="match status" value="1"/>
</dbReference>
<gene>
    <name evidence="12" type="ORF">SAMN04487820_103107</name>
</gene>
<dbReference type="PANTHER" id="PTHR10353:SF36">
    <property type="entry name" value="LP05116P"/>
    <property type="match status" value="1"/>
</dbReference>
<dbReference type="Pfam" id="PF00232">
    <property type="entry name" value="Glyco_hydro_1"/>
    <property type="match status" value="1"/>
</dbReference>
<dbReference type="InterPro" id="IPR017736">
    <property type="entry name" value="Glyco_hydro_1_beta-glucosidase"/>
</dbReference>
<protein>
    <recommendedName>
        <fullName evidence="3 11">Beta-glucosidase</fullName>
        <ecNumber evidence="3 11">3.2.1.21</ecNumber>
    </recommendedName>
</protein>
<dbReference type="InterPro" id="IPR001360">
    <property type="entry name" value="Glyco_hydro_1"/>
</dbReference>
<evidence type="ECO:0000256" key="6">
    <source>
        <dbReference type="ARBA" id="ARBA00023277"/>
    </source>
</evidence>
<dbReference type="Gene3D" id="3.20.20.80">
    <property type="entry name" value="Glycosidases"/>
    <property type="match status" value="1"/>
</dbReference>
<dbReference type="RefSeq" id="WP_092626941.1">
    <property type="nucleotide sequence ID" value="NZ_FNFM01000003.1"/>
</dbReference>
<evidence type="ECO:0000256" key="3">
    <source>
        <dbReference type="ARBA" id="ARBA00012744"/>
    </source>
</evidence>
<feature type="binding site" evidence="10">
    <location>
        <begin position="423"/>
        <end position="424"/>
    </location>
    <ligand>
        <name>substrate</name>
    </ligand>
</feature>
<evidence type="ECO:0000256" key="4">
    <source>
        <dbReference type="ARBA" id="ARBA00022801"/>
    </source>
</evidence>
<dbReference type="InterPro" id="IPR033132">
    <property type="entry name" value="GH_1_N_CS"/>
</dbReference>
<accession>A0A1G8XYA4</accession>
<proteinExistence type="inferred from homology"/>
<dbReference type="FunFam" id="3.20.20.80:FF:000004">
    <property type="entry name" value="Beta-glucosidase 6-phospho-beta-glucosidase"/>
    <property type="match status" value="1"/>
</dbReference>
<organism evidence="12 13">
    <name type="scientific">Actinopolyspora mzabensis</name>
    <dbReference type="NCBI Taxonomy" id="995066"/>
    <lineage>
        <taxon>Bacteria</taxon>
        <taxon>Bacillati</taxon>
        <taxon>Actinomycetota</taxon>
        <taxon>Actinomycetes</taxon>
        <taxon>Actinopolysporales</taxon>
        <taxon>Actinopolysporaceae</taxon>
        <taxon>Actinopolyspora</taxon>
    </lineage>
</organism>
<dbReference type="GO" id="GO:0008422">
    <property type="term" value="F:beta-glucosidase activity"/>
    <property type="evidence" value="ECO:0007669"/>
    <property type="project" value="UniProtKB-EC"/>
</dbReference>
<evidence type="ECO:0000256" key="10">
    <source>
        <dbReference type="PIRSR" id="PIRSR617736-2"/>
    </source>
</evidence>